<gene>
    <name evidence="1" type="ORF">BpHYR1_034338</name>
</gene>
<sequence length="166" mass="19347">MNQHQKYSCKRSLLIRYINFVFPDFSCIEVLKNKSGVTFDGVEFKFTDPEYREYTESQLDLLAAGNSSSGASISSKSRKRRVTRTILYKCRNAYCKALNKEICIPDFIEILTNEQLEIPAEVSCNNDPEINEVQFDVSKRNFYLRIQSIQENSLQLSIDEEFDFCY</sequence>
<keyword evidence="2" id="KW-1185">Reference proteome</keyword>
<comment type="caution">
    <text evidence="1">The sequence shown here is derived from an EMBL/GenBank/DDBJ whole genome shotgun (WGS) entry which is preliminary data.</text>
</comment>
<evidence type="ECO:0000313" key="1">
    <source>
        <dbReference type="EMBL" id="RMZ97642.1"/>
    </source>
</evidence>
<evidence type="ECO:0000313" key="2">
    <source>
        <dbReference type="Proteomes" id="UP000276133"/>
    </source>
</evidence>
<dbReference type="AlphaFoldDB" id="A0A3M7PF13"/>
<dbReference type="EMBL" id="REGN01011283">
    <property type="protein sequence ID" value="RMZ97642.1"/>
    <property type="molecule type" value="Genomic_DNA"/>
</dbReference>
<proteinExistence type="predicted"/>
<dbReference type="Proteomes" id="UP000276133">
    <property type="component" value="Unassembled WGS sequence"/>
</dbReference>
<accession>A0A3M7PF13</accession>
<reference evidence="1 2" key="1">
    <citation type="journal article" date="2018" name="Sci. Rep.">
        <title>Genomic signatures of local adaptation to the degree of environmental predictability in rotifers.</title>
        <authorList>
            <person name="Franch-Gras L."/>
            <person name="Hahn C."/>
            <person name="Garcia-Roger E.M."/>
            <person name="Carmona M.J."/>
            <person name="Serra M."/>
            <person name="Gomez A."/>
        </authorList>
    </citation>
    <scope>NUCLEOTIDE SEQUENCE [LARGE SCALE GENOMIC DNA]</scope>
    <source>
        <strain evidence="1">HYR1</strain>
    </source>
</reference>
<name>A0A3M7PF13_BRAPC</name>
<protein>
    <submittedName>
        <fullName evidence="1">Uncharacterized protein</fullName>
    </submittedName>
</protein>
<organism evidence="1 2">
    <name type="scientific">Brachionus plicatilis</name>
    <name type="common">Marine rotifer</name>
    <name type="synonym">Brachionus muelleri</name>
    <dbReference type="NCBI Taxonomy" id="10195"/>
    <lineage>
        <taxon>Eukaryota</taxon>
        <taxon>Metazoa</taxon>
        <taxon>Spiralia</taxon>
        <taxon>Gnathifera</taxon>
        <taxon>Rotifera</taxon>
        <taxon>Eurotatoria</taxon>
        <taxon>Monogononta</taxon>
        <taxon>Pseudotrocha</taxon>
        <taxon>Ploima</taxon>
        <taxon>Brachionidae</taxon>
        <taxon>Brachionus</taxon>
    </lineage>
</organism>